<dbReference type="GO" id="GO:0045944">
    <property type="term" value="P:positive regulation of transcription by RNA polymerase II"/>
    <property type="evidence" value="ECO:0007669"/>
    <property type="project" value="TreeGrafter"/>
</dbReference>
<proteinExistence type="predicted"/>
<reference evidence="3 4" key="1">
    <citation type="journal article" date="2021" name="Elife">
        <title>Chloroplast acquisition without the gene transfer in kleptoplastic sea slugs, Plakobranchus ocellatus.</title>
        <authorList>
            <person name="Maeda T."/>
            <person name="Takahashi S."/>
            <person name="Yoshida T."/>
            <person name="Shimamura S."/>
            <person name="Takaki Y."/>
            <person name="Nagai Y."/>
            <person name="Toyoda A."/>
            <person name="Suzuki Y."/>
            <person name="Arimoto A."/>
            <person name="Ishii H."/>
            <person name="Satoh N."/>
            <person name="Nishiyama T."/>
            <person name="Hasebe M."/>
            <person name="Maruyama T."/>
            <person name="Minagawa J."/>
            <person name="Obokata J."/>
            <person name="Shigenobu S."/>
        </authorList>
    </citation>
    <scope>NUCLEOTIDE SEQUENCE [LARGE SCALE GENOMIC DNA]</scope>
</reference>
<dbReference type="Proteomes" id="UP000762676">
    <property type="component" value="Unassembled WGS sequence"/>
</dbReference>
<feature type="compositionally biased region" description="Polar residues" evidence="2">
    <location>
        <begin position="507"/>
        <end position="531"/>
    </location>
</feature>
<evidence type="ECO:0000256" key="2">
    <source>
        <dbReference type="SAM" id="MobiDB-lite"/>
    </source>
</evidence>
<feature type="region of interest" description="Disordered" evidence="2">
    <location>
        <begin position="493"/>
        <end position="531"/>
    </location>
</feature>
<feature type="compositionally biased region" description="Basic and acidic residues" evidence="2">
    <location>
        <begin position="215"/>
        <end position="259"/>
    </location>
</feature>
<dbReference type="GO" id="GO:0016592">
    <property type="term" value="C:mediator complex"/>
    <property type="evidence" value="ECO:0007669"/>
    <property type="project" value="TreeGrafter"/>
</dbReference>
<feature type="compositionally biased region" description="Basic and acidic residues" evidence="2">
    <location>
        <begin position="185"/>
        <end position="199"/>
    </location>
</feature>
<feature type="coiled-coil region" evidence="1">
    <location>
        <begin position="367"/>
        <end position="407"/>
    </location>
</feature>
<evidence type="ECO:0000313" key="4">
    <source>
        <dbReference type="Proteomes" id="UP000762676"/>
    </source>
</evidence>
<keyword evidence="4" id="KW-1185">Reference proteome</keyword>
<dbReference type="InterPro" id="IPR051647">
    <property type="entry name" value="Mediator_comp_sub12"/>
</dbReference>
<organism evidence="3 4">
    <name type="scientific">Elysia marginata</name>
    <dbReference type="NCBI Taxonomy" id="1093978"/>
    <lineage>
        <taxon>Eukaryota</taxon>
        <taxon>Metazoa</taxon>
        <taxon>Spiralia</taxon>
        <taxon>Lophotrochozoa</taxon>
        <taxon>Mollusca</taxon>
        <taxon>Gastropoda</taxon>
        <taxon>Heterobranchia</taxon>
        <taxon>Euthyneura</taxon>
        <taxon>Panpulmonata</taxon>
        <taxon>Sacoglossa</taxon>
        <taxon>Placobranchoidea</taxon>
        <taxon>Plakobranchidae</taxon>
        <taxon>Elysia</taxon>
    </lineage>
</organism>
<dbReference type="AlphaFoldDB" id="A0AAV4I7N3"/>
<gene>
    <name evidence="3" type="ORF">ElyMa_004671300</name>
</gene>
<protein>
    <submittedName>
        <fullName evidence="3">Uncharacterized protein</fullName>
    </submittedName>
</protein>
<dbReference type="GO" id="GO:0003713">
    <property type="term" value="F:transcription coactivator activity"/>
    <property type="evidence" value="ECO:0007669"/>
    <property type="project" value="TreeGrafter"/>
</dbReference>
<feature type="compositionally biased region" description="Acidic residues" evidence="2">
    <location>
        <begin position="66"/>
        <end position="107"/>
    </location>
</feature>
<sequence length="757" mass="84308">MKPSRVSGSKFKWMSIRVLFAVAIISIVVVTLRRQLTASTSAGELTLPDDRAISVELMDEKVVNMEESEEEGEEEEKEDREASDEEEIEFDSESDSELEDTDESEDAENLKRGGKGKEDEEDEEDEDIEEDRKAIKGLGEEEEDDDISDDSYGDKQDEEDEKAEESEGDESTDGDEEDMEEDEDKAQYKDDNDENKSTGERILGSFLSMFGSGKSKKDSSENDKETEGKQENDDDKDSKDESNEKDTKENEDDNGKDTKENEDDNEKDTKENEDGDEEETTTESITIVKLPEKDQAIHNLGVMIDGVDSQDYNDSEDIAPEQAGDIKIESTPPVVQGQGSAQAIQGATGQVQPLRLQIQSKVPQGDSQLQQQQLQQQQQQLQQQQQQQQLQQQQQQQLQQQQQQQQQYLPSQQQGQQIPQDQNMTALHRQVKEFLSPAAYNLLMSKKVNFTNLPKISGLVGKFLLQAGYPKDAEIISKIGSLGISGNNEQISRMLPQGPGGQQPGGAQSQYPNTGTNGQMMPSQSEQKQLPQQLNENAGTLVQPGVKGMNGEKLPGQQQAIAQQDFQQQGITQSGQETDSIYNIMASLKNGNAAGVYQMSKKVAIETHAPSDRNFERAILVIGNPYAVEAGHRIFRPFSVEWQKNFLWERTYTAWLSSSLPLHVISYEDLVEAPLTEIIKLASFVGGEGVELNYDCALSAASTSPPMVYDVTQITGVYRTERRRINTAVDNVAKAAAQRGFHAIIPRLESFKLYAGL</sequence>
<feature type="compositionally biased region" description="Basic and acidic residues" evidence="2">
    <location>
        <begin position="108"/>
        <end position="118"/>
    </location>
</feature>
<name>A0AAV4I7N3_9GAST</name>
<accession>A0AAV4I7N3</accession>
<feature type="region of interest" description="Disordered" evidence="2">
    <location>
        <begin position="60"/>
        <end position="294"/>
    </location>
</feature>
<keyword evidence="1" id="KW-0175">Coiled coil</keyword>
<dbReference type="PANTHER" id="PTHR46007:SF12">
    <property type="entry name" value="C2H2-TYPE DOMAIN-CONTAINING PROTEIN-RELATED"/>
    <property type="match status" value="1"/>
</dbReference>
<feature type="compositionally biased region" description="Acidic residues" evidence="2">
    <location>
        <begin position="119"/>
        <end position="129"/>
    </location>
</feature>
<dbReference type="PANTHER" id="PTHR46007">
    <property type="entry name" value="MEDIATOR OF RNA POLYMERASE II TRANSCRIPTION SUBUNIT 12"/>
    <property type="match status" value="1"/>
</dbReference>
<comment type="caution">
    <text evidence="3">The sequence shown here is derived from an EMBL/GenBank/DDBJ whole genome shotgun (WGS) entry which is preliminary data.</text>
</comment>
<feature type="compositionally biased region" description="Acidic residues" evidence="2">
    <location>
        <begin position="140"/>
        <end position="184"/>
    </location>
</feature>
<evidence type="ECO:0000256" key="1">
    <source>
        <dbReference type="SAM" id="Coils"/>
    </source>
</evidence>
<evidence type="ECO:0000313" key="3">
    <source>
        <dbReference type="EMBL" id="GFS05037.1"/>
    </source>
</evidence>
<dbReference type="EMBL" id="BMAT01009367">
    <property type="protein sequence ID" value="GFS05037.1"/>
    <property type="molecule type" value="Genomic_DNA"/>
</dbReference>